<dbReference type="EMBL" id="CWQY01000004">
    <property type="protein sequence ID" value="CSC25101.1"/>
    <property type="molecule type" value="Genomic_DNA"/>
</dbReference>
<accession>A0A655XWP0</accession>
<name>A0A655XWP0_VIBCL</name>
<protein>
    <submittedName>
        <fullName evidence="1">Uncharacterized protein</fullName>
    </submittedName>
</protein>
<reference evidence="1 2" key="1">
    <citation type="submission" date="2015-07" db="EMBL/GenBank/DDBJ databases">
        <authorList>
            <consortium name="Pathogen Informatics"/>
        </authorList>
    </citation>
    <scope>NUCLEOTIDE SEQUENCE [LARGE SCALE GENOMIC DNA]</scope>
    <source>
        <strain evidence="1 2">A316</strain>
    </source>
</reference>
<proteinExistence type="predicted"/>
<organism evidence="1 2">
    <name type="scientific">Vibrio cholerae</name>
    <dbReference type="NCBI Taxonomy" id="666"/>
    <lineage>
        <taxon>Bacteria</taxon>
        <taxon>Pseudomonadati</taxon>
        <taxon>Pseudomonadota</taxon>
        <taxon>Gammaproteobacteria</taxon>
        <taxon>Vibrionales</taxon>
        <taxon>Vibrionaceae</taxon>
        <taxon>Vibrio</taxon>
    </lineage>
</organism>
<sequence>MSAAVMPRKPMAVFMRGKRFLSPSKIAKSWPLCLWSNTHFLRPSGKS</sequence>
<evidence type="ECO:0000313" key="2">
    <source>
        <dbReference type="Proteomes" id="UP000041770"/>
    </source>
</evidence>
<dbReference type="Proteomes" id="UP000041770">
    <property type="component" value="Unassembled WGS sequence"/>
</dbReference>
<evidence type="ECO:0000313" key="1">
    <source>
        <dbReference type="EMBL" id="CSC25101.1"/>
    </source>
</evidence>
<dbReference type="AlphaFoldDB" id="A0A655XWP0"/>
<gene>
    <name evidence="1" type="ORF">ERS013200_00963</name>
</gene>